<dbReference type="EMBL" id="FJOG01000012">
    <property type="protein sequence ID" value="CZR58821.1"/>
    <property type="molecule type" value="Genomic_DNA"/>
</dbReference>
<sequence length="113" mass="13411">MWLIDPPGSNSRMLRNEQVARELGEFGYTQVWIRHCDHRTTRISTRGGGRRTIGTDNHITVYCGRQESIATRQGDVFLVIQRDGFWRIMDDRERRDRDGRGVELYVYPSQRRR</sequence>
<dbReference type="Proteomes" id="UP000184330">
    <property type="component" value="Unassembled WGS sequence"/>
</dbReference>
<gene>
    <name evidence="1" type="ORF">PAC_08713</name>
</gene>
<name>A0A1L7X1B9_9HELO</name>
<reference evidence="1 2" key="1">
    <citation type="submission" date="2016-03" db="EMBL/GenBank/DDBJ databases">
        <authorList>
            <person name="Ploux O."/>
        </authorList>
    </citation>
    <scope>NUCLEOTIDE SEQUENCE [LARGE SCALE GENOMIC DNA]</scope>
    <source>
        <strain evidence="1 2">UAMH 11012</strain>
    </source>
</reference>
<protein>
    <submittedName>
        <fullName evidence="1">Uncharacterized protein</fullName>
    </submittedName>
</protein>
<dbReference type="OrthoDB" id="4510787at2759"/>
<dbReference type="AlphaFoldDB" id="A0A1L7X1B9"/>
<keyword evidence="2" id="KW-1185">Reference proteome</keyword>
<organism evidence="1 2">
    <name type="scientific">Phialocephala subalpina</name>
    <dbReference type="NCBI Taxonomy" id="576137"/>
    <lineage>
        <taxon>Eukaryota</taxon>
        <taxon>Fungi</taxon>
        <taxon>Dikarya</taxon>
        <taxon>Ascomycota</taxon>
        <taxon>Pezizomycotina</taxon>
        <taxon>Leotiomycetes</taxon>
        <taxon>Helotiales</taxon>
        <taxon>Mollisiaceae</taxon>
        <taxon>Phialocephala</taxon>
        <taxon>Phialocephala fortinii species complex</taxon>
    </lineage>
</organism>
<proteinExistence type="predicted"/>
<evidence type="ECO:0000313" key="2">
    <source>
        <dbReference type="Proteomes" id="UP000184330"/>
    </source>
</evidence>
<accession>A0A1L7X1B9</accession>
<evidence type="ECO:0000313" key="1">
    <source>
        <dbReference type="EMBL" id="CZR58821.1"/>
    </source>
</evidence>